<dbReference type="AlphaFoldDB" id="A0A2T7A667"/>
<dbReference type="Proteomes" id="UP000244722">
    <property type="component" value="Unassembled WGS sequence"/>
</dbReference>
<feature type="domain" description="PLD phosphodiesterase" evidence="1">
    <location>
        <begin position="431"/>
        <end position="453"/>
    </location>
</feature>
<dbReference type="GO" id="GO:0032049">
    <property type="term" value="P:cardiolipin biosynthetic process"/>
    <property type="evidence" value="ECO:0007669"/>
    <property type="project" value="UniProtKB-ARBA"/>
</dbReference>
<reference evidence="2 3" key="1">
    <citation type="submission" date="2017-04" db="EMBL/GenBank/DDBJ databases">
        <title>Draft genome sequence of Tuber borchii Vittad., a whitish edible truffle.</title>
        <authorList>
            <consortium name="DOE Joint Genome Institute"/>
            <person name="Murat C."/>
            <person name="Kuo A."/>
            <person name="Barry K.W."/>
            <person name="Clum A."/>
            <person name="Dockter R.B."/>
            <person name="Fauchery L."/>
            <person name="Iotti M."/>
            <person name="Kohler A."/>
            <person name="Labutti K."/>
            <person name="Lindquist E.A."/>
            <person name="Lipzen A."/>
            <person name="Ohm R.A."/>
            <person name="Wang M."/>
            <person name="Grigoriev I.V."/>
            <person name="Zambonelli A."/>
            <person name="Martin F.M."/>
        </authorList>
    </citation>
    <scope>NUCLEOTIDE SEQUENCE [LARGE SCALE GENOMIC DNA]</scope>
    <source>
        <strain evidence="2 3">Tbo3840</strain>
    </source>
</reference>
<dbReference type="InterPro" id="IPR025202">
    <property type="entry name" value="PLD-like_dom"/>
</dbReference>
<evidence type="ECO:0000259" key="1">
    <source>
        <dbReference type="PROSITE" id="PS50035"/>
    </source>
</evidence>
<evidence type="ECO:0000313" key="3">
    <source>
        <dbReference type="Proteomes" id="UP000244722"/>
    </source>
</evidence>
<gene>
    <name evidence="2" type="ORF">B9Z19DRAFT_965256</name>
</gene>
<dbReference type="SUPFAM" id="SSF56024">
    <property type="entry name" value="Phospholipase D/nuclease"/>
    <property type="match status" value="2"/>
</dbReference>
<dbReference type="OrthoDB" id="2958217at2759"/>
<dbReference type="EMBL" id="NESQ01000016">
    <property type="protein sequence ID" value="PUU83224.1"/>
    <property type="molecule type" value="Genomic_DNA"/>
</dbReference>
<organism evidence="2 3">
    <name type="scientific">Tuber borchii</name>
    <name type="common">White truffle</name>
    <dbReference type="NCBI Taxonomy" id="42251"/>
    <lineage>
        <taxon>Eukaryota</taxon>
        <taxon>Fungi</taxon>
        <taxon>Dikarya</taxon>
        <taxon>Ascomycota</taxon>
        <taxon>Pezizomycotina</taxon>
        <taxon>Pezizomycetes</taxon>
        <taxon>Pezizales</taxon>
        <taxon>Tuberaceae</taxon>
        <taxon>Tuber</taxon>
    </lineage>
</organism>
<dbReference type="SMART" id="SM00155">
    <property type="entry name" value="PLDc"/>
    <property type="match status" value="2"/>
</dbReference>
<proteinExistence type="predicted"/>
<evidence type="ECO:0000313" key="2">
    <source>
        <dbReference type="EMBL" id="PUU83224.1"/>
    </source>
</evidence>
<dbReference type="Pfam" id="PF13091">
    <property type="entry name" value="PLDc_2"/>
    <property type="match status" value="1"/>
</dbReference>
<dbReference type="PANTHER" id="PTHR21248:SF11">
    <property type="entry name" value="PLD PHOSPHODIESTERASE DOMAIN-CONTAINING PROTEIN"/>
    <property type="match status" value="1"/>
</dbReference>
<dbReference type="Gene3D" id="3.30.870.10">
    <property type="entry name" value="Endonuclease Chain A"/>
    <property type="match status" value="2"/>
</dbReference>
<dbReference type="GO" id="GO:0030572">
    <property type="term" value="F:phosphatidyltransferase activity"/>
    <property type="evidence" value="ECO:0007669"/>
    <property type="project" value="UniProtKB-ARBA"/>
</dbReference>
<dbReference type="PANTHER" id="PTHR21248">
    <property type="entry name" value="CARDIOLIPIN SYNTHASE"/>
    <property type="match status" value="1"/>
</dbReference>
<feature type="non-terminal residue" evidence="2">
    <location>
        <position position="1"/>
    </location>
</feature>
<name>A0A2T7A667_TUBBO</name>
<dbReference type="STRING" id="42251.A0A2T7A667"/>
<protein>
    <recommendedName>
        <fullName evidence="1">PLD phosphodiesterase domain-containing protein</fullName>
    </recommendedName>
</protein>
<dbReference type="PROSITE" id="PS50035">
    <property type="entry name" value="PLD"/>
    <property type="match status" value="2"/>
</dbReference>
<dbReference type="CDD" id="cd00138">
    <property type="entry name" value="PLDc_SF"/>
    <property type="match status" value="2"/>
</dbReference>
<sequence length="498" mass="54872">PQSSIMPPPPTANPNDTIPDAEAILTTYLRTLPPSTNFTTEDQSLLRSFLDALYNNPKSNPDTPVPVPTLLTTSTPKSYHAGTGKTQTRALAHAIERAKQEVIFVTCFWAPSESRTLLSAALRELSTRALARNVKVRVRLCFSSMSVWQRAVSPPRGKVWEGLEDLGLPGRGELPGLDILVKSLFFPPFSVLHGKYCVVDRKLVWIGSGNVSWECWGEGCGSFEGEGFVRSVLEYYRVIWEEGCLELPALPFLEEEGMEEHEVEEAGEGEKGPDVLDEIREYPTILLPNPHHRNPHFSLRSSIQSLTSHLPCLRARQSPSLLQSPPPPNTPQNTFLLTLFSHAKTSITIHTPNLTSKPLLSALLSAASRNVHITIITCRNMMRMEQLATTPFSTTESCVDTFISSLPDLETGSGKVHLGFWRGRGEVKQWHVKASIVDDAWTVIGSANGDRASWWGSGEINVCVFGGGYAREVGGRLERWAVEAGGVEWILGGRELGV</sequence>
<keyword evidence="3" id="KW-1185">Reference proteome</keyword>
<feature type="domain" description="PLD phosphodiesterase" evidence="1">
    <location>
        <begin position="188"/>
        <end position="215"/>
    </location>
</feature>
<dbReference type="InterPro" id="IPR001736">
    <property type="entry name" value="PLipase_D/transphosphatidylase"/>
</dbReference>
<comment type="caution">
    <text evidence="2">The sequence shown here is derived from an EMBL/GenBank/DDBJ whole genome shotgun (WGS) entry which is preliminary data.</text>
</comment>
<accession>A0A2T7A667</accession>